<keyword evidence="4" id="KW-1185">Reference proteome</keyword>
<feature type="compositionally biased region" description="Basic residues" evidence="1">
    <location>
        <begin position="549"/>
        <end position="561"/>
    </location>
</feature>
<feature type="region of interest" description="Disordered" evidence="1">
    <location>
        <begin position="1196"/>
        <end position="1259"/>
    </location>
</feature>
<feature type="domain" description="AAA+ ATPase" evidence="2">
    <location>
        <begin position="613"/>
        <end position="811"/>
    </location>
</feature>
<organism evidence="3 4">
    <name type="scientific">Podospora bellae-mahoneyi</name>
    <dbReference type="NCBI Taxonomy" id="2093777"/>
    <lineage>
        <taxon>Eukaryota</taxon>
        <taxon>Fungi</taxon>
        <taxon>Dikarya</taxon>
        <taxon>Ascomycota</taxon>
        <taxon>Pezizomycotina</taxon>
        <taxon>Sordariomycetes</taxon>
        <taxon>Sordariomycetidae</taxon>
        <taxon>Sordariales</taxon>
        <taxon>Podosporaceae</taxon>
        <taxon>Podospora</taxon>
    </lineage>
</organism>
<feature type="compositionally biased region" description="Basic and acidic residues" evidence="1">
    <location>
        <begin position="277"/>
        <end position="288"/>
    </location>
</feature>
<gene>
    <name evidence="3" type="ORF">QC761_701420</name>
</gene>
<feature type="region of interest" description="Disordered" evidence="1">
    <location>
        <begin position="541"/>
        <end position="561"/>
    </location>
</feature>
<reference evidence="3 4" key="1">
    <citation type="journal article" date="2023" name="bioRxiv">
        <title>High-quality genome assemblies of four members of thePodospora anserinaspecies complex.</title>
        <authorList>
            <person name="Ament-Velasquez S.L."/>
            <person name="Vogan A.A."/>
            <person name="Wallerman O."/>
            <person name="Hartmann F."/>
            <person name="Gautier V."/>
            <person name="Silar P."/>
            <person name="Giraud T."/>
            <person name="Johannesson H."/>
        </authorList>
    </citation>
    <scope>NUCLEOTIDE SEQUENCE [LARGE SCALE GENOMIC DNA]</scope>
    <source>
        <strain evidence="3 4">CBS 112042</strain>
    </source>
</reference>
<feature type="region of interest" description="Disordered" evidence="1">
    <location>
        <begin position="453"/>
        <end position="473"/>
    </location>
</feature>
<comment type="caution">
    <text evidence="3">The sequence shown here is derived from an EMBL/GenBank/DDBJ whole genome shotgun (WGS) entry which is preliminary data.</text>
</comment>
<protein>
    <recommendedName>
        <fullName evidence="2">AAA+ ATPase domain-containing protein</fullName>
    </recommendedName>
</protein>
<evidence type="ECO:0000259" key="2">
    <source>
        <dbReference type="SMART" id="SM00382"/>
    </source>
</evidence>
<dbReference type="InterPro" id="IPR003959">
    <property type="entry name" value="ATPase_AAA_core"/>
</dbReference>
<feature type="region of interest" description="Disordered" evidence="1">
    <location>
        <begin position="24"/>
        <end position="204"/>
    </location>
</feature>
<feature type="compositionally biased region" description="Basic residues" evidence="1">
    <location>
        <begin position="1231"/>
        <end position="1245"/>
    </location>
</feature>
<dbReference type="SUPFAM" id="SSF52540">
    <property type="entry name" value="P-loop containing nucleoside triphosphate hydrolases"/>
    <property type="match status" value="1"/>
</dbReference>
<evidence type="ECO:0000313" key="4">
    <source>
        <dbReference type="Proteomes" id="UP001322138"/>
    </source>
</evidence>
<dbReference type="Pfam" id="PF00004">
    <property type="entry name" value="AAA"/>
    <property type="match status" value="1"/>
</dbReference>
<dbReference type="GeneID" id="87901211"/>
<feature type="region of interest" description="Disordered" evidence="1">
    <location>
        <begin position="663"/>
        <end position="698"/>
    </location>
</feature>
<feature type="region of interest" description="Disordered" evidence="1">
    <location>
        <begin position="234"/>
        <end position="317"/>
    </location>
</feature>
<feature type="region of interest" description="Disordered" evidence="1">
    <location>
        <begin position="713"/>
        <end position="734"/>
    </location>
</feature>
<dbReference type="PANTHER" id="PTHR23389">
    <property type="entry name" value="CHROMOSOME TRANSMISSION FIDELITY FACTOR 18"/>
    <property type="match status" value="1"/>
</dbReference>
<feature type="compositionally biased region" description="Polar residues" evidence="1">
    <location>
        <begin position="130"/>
        <end position="139"/>
    </location>
</feature>
<sequence>MAETASPVVMVATPAHRPLHPFFTPNRMTPHALESEAAESSPISTPITAKDSSKTEDDTAVNQALESGGKKRRNVNSSDALEAEEPQKQKANKRARVSGASIIASLFTKVKQSEPCPTDTPELVGKHEGSSATQPSSNDTSSTAASTEPSAPGPTASKPKKLLLFDPKTGTIGPPPVPKATPTVQGSVAAGEKQAPKKRSRKPKAMVVCIKYGTDMETRTRIGTRINSILSVTPAQPAVESEPAQASGTEKTYPTASKTAAPTSSKLTHPFFLGKAKKQEAVPEDVKPSEPTSPRPTKTKSKIFGSTPFSPKKPRTAQVHKAPLPQFGVKNLGLKFPGAKQPAWPWQGMVHIRGDEDEPEAIGRPETHVAEDNLCLLAARKSKGLSVKVPLAESVLALIAMTLNIESLVKNIRNINTDVVVPPPPELRLPQKHFESGSKLQARILPELKTFQTSAPGKKGTQRTLFTEDTGGKAQPPAQLSLLFASISSSLSAFDQSQCETANWVQKYAPTCAVEVLQPGQEAFLLKEWLQALVVQSVDTGSKDDKVSPRSKAKHGKKKRRRRLDGFIVSSDNEDYGLDDFSGDEADWTASGARGILRKTVIRSLSLGKGEKMANTLIISGPPGCGKTTMVHAVANELNFEIFEINSSTRRAGKDVLAKIGDMTRNHHVRQHESSTSGDSNDAKGEDETAADIKSGKQSTMASFFKTNPAVAAKPKSSTVASGETAAPTDVKKGSSRSQRQSLILLEEVDVLYDEDKQFWSTVVDLITQSRRPFIITCNDETLVPLHTLRMHGIFRLSPPPRDLAVDRLILIAANEGHALARQAVETLYDSRDCDIRAATMDLQYWCQMGVGDRRGGFDWFYPRWPKGVDLDENQEVVRVVSEGTYQPGMNLLARDSIVSDKTTPLQAEEELLEQAWESWGVDIGNWEDTLRLGTWAEKINPVSATPAGRLGALEAFGEMTEALSVADICSLGSFATHKEETMDATLPGLSEKAQGDFVQGLSHLDSPCTTHYDSLVTSLPLTIKSLAKASLKKRIEALQDQSADEFCPLTESQAVQCLQTSFTSHTPGSMAITRMDFAFAFDNIATPESSSAIPASYLDPSVFDRTLKLIVLDVAPYVRGIVAYEQSLQKQRLKMSSLLSEGGKGTQGTKRMRTTRAALSAMEGGSRSNKRGERWFKAELNPYLVARTGGKGWNPGLDLDELPIPPSPLKRSPMKSSAGEGTSPEASPVKPKKAVGKRGRKPKVQKIVVDEEDTAGEV</sequence>
<dbReference type="Proteomes" id="UP001322138">
    <property type="component" value="Unassembled WGS sequence"/>
</dbReference>
<dbReference type="Gene3D" id="3.40.50.300">
    <property type="entry name" value="P-loop containing nucleotide triphosphate hydrolases"/>
    <property type="match status" value="1"/>
</dbReference>
<evidence type="ECO:0000256" key="1">
    <source>
        <dbReference type="SAM" id="MobiDB-lite"/>
    </source>
</evidence>
<dbReference type="PANTHER" id="PTHR23389:SF21">
    <property type="entry name" value="ATPASE FAMILY AAA DOMAIN-CONTAINING PROTEIN 5"/>
    <property type="match status" value="1"/>
</dbReference>
<dbReference type="CDD" id="cd00009">
    <property type="entry name" value="AAA"/>
    <property type="match status" value="1"/>
</dbReference>
<feature type="compositionally biased region" description="Low complexity" evidence="1">
    <location>
        <begin position="140"/>
        <end position="157"/>
    </location>
</feature>
<feature type="compositionally biased region" description="Polar residues" evidence="1">
    <location>
        <begin position="244"/>
        <end position="267"/>
    </location>
</feature>
<name>A0ABR0F745_9PEZI</name>
<dbReference type="EMBL" id="JAFFGZ010000009">
    <property type="protein sequence ID" value="KAK4639836.1"/>
    <property type="molecule type" value="Genomic_DNA"/>
</dbReference>
<proteinExistence type="predicted"/>
<accession>A0ABR0F745</accession>
<evidence type="ECO:0000313" key="3">
    <source>
        <dbReference type="EMBL" id="KAK4639836.1"/>
    </source>
</evidence>
<dbReference type="SMART" id="SM00382">
    <property type="entry name" value="AAA"/>
    <property type="match status" value="1"/>
</dbReference>
<dbReference type="InterPro" id="IPR027417">
    <property type="entry name" value="P-loop_NTPase"/>
</dbReference>
<dbReference type="InterPro" id="IPR003593">
    <property type="entry name" value="AAA+_ATPase"/>
</dbReference>
<dbReference type="RefSeq" id="XP_062728812.1">
    <property type="nucleotide sequence ID" value="XM_062881729.1"/>
</dbReference>